<sequence>MSAKVLPSSRSELDIYLKGNELRTKFHDLFDAYHISQADNKKKQEKKKAKKRSKSKSKEKKSKRDKSPETSESAPPTLEICGNPSMFTVYSTVRQSILEQCMKEATQIYHQSQSLPSDSETDEEREEKSREGPIKLPKIVGLGLTGVFELVKDTRQKYPELCVRALTALLDMLQGQQPESMKSEPADVIENFFSLLMEISTEPGPDKDLSALACSSLLSLVVALGDTGKLLTAVMAMLMANGSLSSQEIMVPGILTGLQKSVQAVLLGKSILPDWLHQGIKVGAEINRFIVEDLPEIAADSTQNCAIASDGEYLYLLNKEGIFKVGSGYKGTIKSHVYQYSKDFPNSANSWLTCAGDQLFCRTDDNTHPCLAVVDSKTFELKDSFHLDGKGHGPCALFSDGDYIGQIASAKDDSFVVRLYNPSVSPMSVVSELPLKLTRKCMDVFGSAQYDPETEKRSINTGFDEDSVFIVSGKEFALVRTSGNKVLYTGRSQALGIKQGGPSQGKWGELPITKSPKIVQISTGHEGQHALLVSEDGSLFFVGTPKRGEDGDASSSKARRQPKAVKPKKIIRMESMSKHVVYTACNNGSSGILTKEGEVYIFGKDTTHCDHATGQVTDLKDTVATQIALGKAHAVVLTDRGQVYTFGINNKGQCGRDFLPGGAVKEANNVTMAEEEEETEVEDGICPDGKHKWKRDQCMVCTVCGECTGYSLNCCNSGDKERQSAMLCGCGAGESGCSECGICRTCAGEQVLEMEDHGKQLELLARHKDYLPFDVEQLLGGNEKLNHVPDLPDSPLAQFFKRLLSKKEPKKKDAAKNQPKAAEPQGNDPEGDYNKVVSLPPQEICIGTGEITVTQISCGQHHTVALLQNGEVYVFGNNNHGQLGQGDTTIRGAPVKVELPMGATQVAAGAQHTVALLSNGQVYTFGNHKSGALGRIGHDEAGGVKNKKTSWYALPGPIPGIGARYGRRATWIGASGDQTFMRIDESLINAHILAASKVFANQTSIGLIPTGEENRAVMKCLMINKVDGSCRSFGGIDQIDLSKQAVCLDPVYDVLWSYSPENREVSCFNSLVTEARPLTSQGHQQCGLFKPELAVPVKMGHKATRSHCALHVLGCLDTLNLAQQLNLTVKEEAKEKQSTAKVYSKEDYAVVNRFASHGGGWGYSGHSMEAVRFMCDTDVLLGGFGLFGGRGEYYGRIKLFELGPDGGDNETDGEMLGESDEVVYECGAREKYAMMFDEPIQIQAQCWYVAWARISGPSSDCGSNGQPVISTDDQVVFKFKSSKKSNNGTDVNAGQIPQLLYRLPSRENSGVVRKVDYVEPAHILGQDFSCSVTPECFEALLSLIQWSWTTFNSSIVEADGIKGDNYNAALSDIKQLVYVNKACLRLIRTYVGQIYPDGTTSHRTVTESEKLAECIGKTQDLLRTILAEEVQPSTKVRVYLSEPGSHSLFHQLEEEVLNECHITFRACFHAFYPTGNLKWLCLCDLLGMLDP</sequence>
<comment type="caution">
    <text evidence="5">The sequence shown here is derived from an EMBL/GenBank/DDBJ whole genome shotgun (WGS) entry which is preliminary data.</text>
</comment>
<evidence type="ECO:0000256" key="2">
    <source>
        <dbReference type="PROSITE-ProRule" id="PRU00235"/>
    </source>
</evidence>
<dbReference type="GO" id="GO:0005634">
    <property type="term" value="C:nucleus"/>
    <property type="evidence" value="ECO:0007669"/>
    <property type="project" value="TreeGrafter"/>
</dbReference>
<dbReference type="InterPro" id="IPR009091">
    <property type="entry name" value="RCC1/BLIP-II"/>
</dbReference>
<feature type="region of interest" description="Disordered" evidence="3">
    <location>
        <begin position="808"/>
        <end position="834"/>
    </location>
</feature>
<dbReference type="Pfam" id="PF00415">
    <property type="entry name" value="RCC1"/>
    <property type="match status" value="1"/>
</dbReference>
<evidence type="ECO:0000259" key="4">
    <source>
        <dbReference type="Pfam" id="PF08005"/>
    </source>
</evidence>
<dbReference type="EMBL" id="UYJE01000172">
    <property type="protein sequence ID" value="VDH90726.1"/>
    <property type="molecule type" value="Genomic_DNA"/>
</dbReference>
<dbReference type="Proteomes" id="UP000596742">
    <property type="component" value="Unassembled WGS sequence"/>
</dbReference>
<organism evidence="5 6">
    <name type="scientific">Mytilus galloprovincialis</name>
    <name type="common">Mediterranean mussel</name>
    <dbReference type="NCBI Taxonomy" id="29158"/>
    <lineage>
        <taxon>Eukaryota</taxon>
        <taxon>Metazoa</taxon>
        <taxon>Spiralia</taxon>
        <taxon>Lophotrochozoa</taxon>
        <taxon>Mollusca</taxon>
        <taxon>Bivalvia</taxon>
        <taxon>Autobranchia</taxon>
        <taxon>Pteriomorphia</taxon>
        <taxon>Mytilida</taxon>
        <taxon>Mytiloidea</taxon>
        <taxon>Mytilidae</taxon>
        <taxon>Mytilinae</taxon>
        <taxon>Mytilus</taxon>
    </lineage>
</organism>
<evidence type="ECO:0000313" key="5">
    <source>
        <dbReference type="EMBL" id="VDH90726.1"/>
    </source>
</evidence>
<dbReference type="OrthoDB" id="6150648at2759"/>
<dbReference type="SUPFAM" id="SSF50985">
    <property type="entry name" value="RCC1/BLIP-II"/>
    <property type="match status" value="1"/>
</dbReference>
<gene>
    <name evidence="5" type="ORF">MGAL_10B056103</name>
</gene>
<dbReference type="Pfam" id="PF08005">
    <property type="entry name" value="PHR"/>
    <property type="match status" value="1"/>
</dbReference>
<dbReference type="GO" id="GO:0007411">
    <property type="term" value="P:axon guidance"/>
    <property type="evidence" value="ECO:0007669"/>
    <property type="project" value="TreeGrafter"/>
</dbReference>
<dbReference type="Gene3D" id="2.130.10.30">
    <property type="entry name" value="Regulator of chromosome condensation 1/beta-lactamase-inhibitor protein II"/>
    <property type="match status" value="2"/>
</dbReference>
<feature type="repeat" description="RCC1" evidence="2">
    <location>
        <begin position="870"/>
        <end position="919"/>
    </location>
</feature>
<protein>
    <submittedName>
        <fullName evidence="5">E3 ubiquitin-protein ligase MYCBP2</fullName>
        <ecNumber evidence="5">2.3.2.27</ecNumber>
    </submittedName>
</protein>
<feature type="non-terminal residue" evidence="5">
    <location>
        <position position="1491"/>
    </location>
</feature>
<reference evidence="5" key="1">
    <citation type="submission" date="2018-11" db="EMBL/GenBank/DDBJ databases">
        <authorList>
            <person name="Alioto T."/>
            <person name="Alioto T."/>
        </authorList>
    </citation>
    <scope>NUCLEOTIDE SEQUENCE</scope>
</reference>
<keyword evidence="5" id="KW-0012">Acyltransferase</keyword>
<dbReference type="EC" id="2.3.2.27" evidence="5"/>
<name>A0A8B6BHA4_MYTGA</name>
<dbReference type="InterPro" id="IPR012983">
    <property type="entry name" value="PHR"/>
</dbReference>
<dbReference type="PANTHER" id="PTHR45943">
    <property type="entry name" value="E3 UBIQUITIN-PROTEIN LIGASE MYCBP2"/>
    <property type="match status" value="1"/>
</dbReference>
<dbReference type="PRINTS" id="PR00633">
    <property type="entry name" value="RCCNDNSATION"/>
</dbReference>
<dbReference type="GO" id="GO:0008582">
    <property type="term" value="P:regulation of synaptic assembly at neuromuscular junction"/>
    <property type="evidence" value="ECO:0007669"/>
    <property type="project" value="TreeGrafter"/>
</dbReference>
<dbReference type="GO" id="GO:0061630">
    <property type="term" value="F:ubiquitin protein ligase activity"/>
    <property type="evidence" value="ECO:0007669"/>
    <property type="project" value="UniProtKB-EC"/>
</dbReference>
<accession>A0A8B6BHA4</accession>
<dbReference type="FunFam" id="2.60.120.820:FF:000002">
    <property type="entry name" value="E3 ubiquitin-protein ligase MYCBP2 isoform X1"/>
    <property type="match status" value="1"/>
</dbReference>
<proteinExistence type="predicted"/>
<feature type="region of interest" description="Disordered" evidence="3">
    <location>
        <begin position="544"/>
        <end position="567"/>
    </location>
</feature>
<dbReference type="Gene3D" id="2.60.120.820">
    <property type="entry name" value="PHR domain"/>
    <property type="match status" value="1"/>
</dbReference>
<keyword evidence="5" id="KW-0808">Transferase</keyword>
<dbReference type="PANTHER" id="PTHR45943:SF1">
    <property type="entry name" value="E3 UBIQUITIN-PROTEIN LIGASE MYCBP2"/>
    <property type="match status" value="1"/>
</dbReference>
<keyword evidence="1" id="KW-0833">Ubl conjugation pathway</keyword>
<keyword evidence="6" id="KW-1185">Reference proteome</keyword>
<feature type="region of interest" description="Disordered" evidence="3">
    <location>
        <begin position="109"/>
        <end position="133"/>
    </location>
</feature>
<dbReference type="PROSITE" id="PS00626">
    <property type="entry name" value="RCC1_2"/>
    <property type="match status" value="2"/>
</dbReference>
<dbReference type="Pfam" id="PF13540">
    <property type="entry name" value="RCC1_2"/>
    <property type="match status" value="1"/>
</dbReference>
<dbReference type="InterPro" id="IPR038648">
    <property type="entry name" value="PHR_sf"/>
</dbReference>
<dbReference type="InterPro" id="IPR000408">
    <property type="entry name" value="Reg_chr_condens"/>
</dbReference>
<dbReference type="GO" id="GO:0005886">
    <property type="term" value="C:plasma membrane"/>
    <property type="evidence" value="ECO:0007669"/>
    <property type="project" value="TreeGrafter"/>
</dbReference>
<feature type="domain" description="PHR" evidence="4">
    <location>
        <begin position="1152"/>
        <end position="1302"/>
    </location>
</feature>
<feature type="compositionally biased region" description="Basic residues" evidence="3">
    <location>
        <begin position="557"/>
        <end position="567"/>
    </location>
</feature>
<evidence type="ECO:0000256" key="1">
    <source>
        <dbReference type="ARBA" id="ARBA00022786"/>
    </source>
</evidence>
<evidence type="ECO:0000313" key="6">
    <source>
        <dbReference type="Proteomes" id="UP000596742"/>
    </source>
</evidence>
<evidence type="ECO:0000256" key="3">
    <source>
        <dbReference type="SAM" id="MobiDB-lite"/>
    </source>
</evidence>
<feature type="region of interest" description="Disordered" evidence="3">
    <location>
        <begin position="33"/>
        <end position="78"/>
    </location>
</feature>
<dbReference type="PROSITE" id="PS50012">
    <property type="entry name" value="RCC1_3"/>
    <property type="match status" value="1"/>
</dbReference>
<feature type="compositionally biased region" description="Basic residues" evidence="3">
    <location>
        <begin position="43"/>
        <end position="64"/>
    </location>
</feature>